<proteinExistence type="predicted"/>
<feature type="compositionally biased region" description="Low complexity" evidence="1">
    <location>
        <begin position="120"/>
        <end position="133"/>
    </location>
</feature>
<feature type="region of interest" description="Disordered" evidence="1">
    <location>
        <begin position="346"/>
        <end position="365"/>
    </location>
</feature>
<keyword evidence="4" id="KW-1185">Reference proteome</keyword>
<dbReference type="SMART" id="SM00151">
    <property type="entry name" value="SWIB"/>
    <property type="match status" value="2"/>
</dbReference>
<evidence type="ECO:0000259" key="2">
    <source>
        <dbReference type="PROSITE" id="PS51925"/>
    </source>
</evidence>
<feature type="compositionally biased region" description="Pro residues" evidence="1">
    <location>
        <begin position="184"/>
        <end position="195"/>
    </location>
</feature>
<protein>
    <recommendedName>
        <fullName evidence="2">DM2 domain-containing protein</fullName>
    </recommendedName>
</protein>
<dbReference type="Pfam" id="PF08766">
    <property type="entry name" value="DEK_C"/>
    <property type="match status" value="1"/>
</dbReference>
<feature type="domain" description="DM2" evidence="2">
    <location>
        <begin position="223"/>
        <end position="300"/>
    </location>
</feature>
<feature type="domain" description="DM2" evidence="2">
    <location>
        <begin position="370"/>
        <end position="449"/>
    </location>
</feature>
<dbReference type="PROSITE" id="PS51925">
    <property type="entry name" value="SWIB_MDM2"/>
    <property type="match status" value="2"/>
</dbReference>
<evidence type="ECO:0000313" key="4">
    <source>
        <dbReference type="Proteomes" id="UP001177140"/>
    </source>
</evidence>
<dbReference type="EMBL" id="JAJJMA010181076">
    <property type="protein sequence ID" value="MCL7037600.1"/>
    <property type="molecule type" value="Genomic_DNA"/>
</dbReference>
<feature type="compositionally biased region" description="Basic and acidic residues" evidence="1">
    <location>
        <begin position="205"/>
        <end position="214"/>
    </location>
</feature>
<feature type="region of interest" description="Disordered" evidence="1">
    <location>
        <begin position="111"/>
        <end position="160"/>
    </location>
</feature>
<organism evidence="3 4">
    <name type="scientific">Papaver nudicaule</name>
    <name type="common">Iceland poppy</name>
    <dbReference type="NCBI Taxonomy" id="74823"/>
    <lineage>
        <taxon>Eukaryota</taxon>
        <taxon>Viridiplantae</taxon>
        <taxon>Streptophyta</taxon>
        <taxon>Embryophyta</taxon>
        <taxon>Tracheophyta</taxon>
        <taxon>Spermatophyta</taxon>
        <taxon>Magnoliopsida</taxon>
        <taxon>Ranunculales</taxon>
        <taxon>Papaveraceae</taxon>
        <taxon>Papaveroideae</taxon>
        <taxon>Papaver</taxon>
    </lineage>
</organism>
<accession>A0AA41SMF9</accession>
<feature type="compositionally biased region" description="Basic and acidic residues" evidence="1">
    <location>
        <begin position="351"/>
        <end position="360"/>
    </location>
</feature>
<dbReference type="Gene3D" id="1.10.245.10">
    <property type="entry name" value="SWIB/MDM2 domain"/>
    <property type="match status" value="2"/>
</dbReference>
<dbReference type="SUPFAM" id="SSF47592">
    <property type="entry name" value="SWIB/MDM2 domain"/>
    <property type="match status" value="2"/>
</dbReference>
<feature type="compositionally biased region" description="Low complexity" evidence="1">
    <location>
        <begin position="141"/>
        <end position="156"/>
    </location>
</feature>
<dbReference type="PANTHER" id="PTHR13844">
    <property type="entry name" value="SWI/SNF-RELATED MATRIX-ASSOCIATED ACTIN-DEPENDENT REGULATOR OF CHROMATIN SUBFAMILY D"/>
    <property type="match status" value="1"/>
</dbReference>
<feature type="region of interest" description="Disordered" evidence="1">
    <location>
        <begin position="305"/>
        <end position="333"/>
    </location>
</feature>
<dbReference type="InterPro" id="IPR019835">
    <property type="entry name" value="SWIB_domain"/>
</dbReference>
<gene>
    <name evidence="3" type="ORF">MKW94_013602</name>
</gene>
<dbReference type="Proteomes" id="UP001177140">
    <property type="component" value="Unassembled WGS sequence"/>
</dbReference>
<evidence type="ECO:0000313" key="3">
    <source>
        <dbReference type="EMBL" id="MCL7037600.1"/>
    </source>
</evidence>
<dbReference type="AlphaFoldDB" id="A0AA41SMF9"/>
<dbReference type="InterPro" id="IPR036885">
    <property type="entry name" value="SWIB_MDM2_dom_sf"/>
</dbReference>
<dbReference type="CDD" id="cd10567">
    <property type="entry name" value="SWIB-MDM2_like"/>
    <property type="match status" value="2"/>
</dbReference>
<evidence type="ECO:0000256" key="1">
    <source>
        <dbReference type="SAM" id="MobiDB-lite"/>
    </source>
</evidence>
<feature type="region of interest" description="Disordered" evidence="1">
    <location>
        <begin position="56"/>
        <end position="96"/>
    </location>
</feature>
<dbReference type="Pfam" id="PF02201">
    <property type="entry name" value="SWIB"/>
    <property type="match status" value="2"/>
</dbReference>
<feature type="compositionally biased region" description="Pro residues" evidence="1">
    <location>
        <begin position="75"/>
        <end position="93"/>
    </location>
</feature>
<dbReference type="InterPro" id="IPR003121">
    <property type="entry name" value="SWIB_MDM2_domain"/>
</dbReference>
<reference evidence="3" key="1">
    <citation type="submission" date="2022-03" db="EMBL/GenBank/DDBJ databases">
        <title>A functionally conserved STORR gene fusion in Papaver species that diverged 16.8 million years ago.</title>
        <authorList>
            <person name="Catania T."/>
        </authorList>
    </citation>
    <scope>NUCLEOTIDE SEQUENCE</scope>
    <source>
        <strain evidence="3">S-191538</strain>
    </source>
</reference>
<feature type="compositionally biased region" description="Low complexity" evidence="1">
    <location>
        <begin position="319"/>
        <end position="332"/>
    </location>
</feature>
<name>A0AA41SMF9_PAPNU</name>
<comment type="caution">
    <text evidence="3">The sequence shown here is derived from an EMBL/GenBank/DDBJ whole genome shotgun (WGS) entry which is preliminary data.</text>
</comment>
<sequence>MVTDQELGNIVENLLRTSDPQTFTNLDSIVKHLEAKLGLDLSHKSNFIRNHIHYLFGHQQQPPPPPPQQHQQQQHPPPPPQPQLHHPPPPQPQVQPHLTARDHFALQSQYQQLRQHHPQFLHQQQLQQQHSHQIASHFALQHQQQQQQHQQQQQQQQRHHEELNFHAPPTQQQIPNLHLQTHPNPLPIQPQPQPQPQARSHPKKTKAEPKEGAPAKRRGGPGGLNKVCGVSPELQTIVGEPTMPRTEIVKQLWAYIRKHKLQDPSNKRKIICNDELRLVFETDCTDMFKMNKLLSKHIIALEPSKESGREKKRAKVEAESASESTEPSSPSSHVNLNEILYSLNYDEESGEEKKPVKAEEESASESGVPLSPSLVIISDALAKFFGSGDREIPQSEALRRVWEYIQENHLEDPTDSLMILCDQKLQELFGCETLPALGVTEMVGHHLFKRS</sequence>
<feature type="region of interest" description="Disordered" evidence="1">
    <location>
        <begin position="175"/>
        <end position="227"/>
    </location>
</feature>
<dbReference type="InterPro" id="IPR014876">
    <property type="entry name" value="DEK_C"/>
</dbReference>